<evidence type="ECO:0000256" key="1">
    <source>
        <dbReference type="ARBA" id="ARBA00022679"/>
    </source>
</evidence>
<keyword evidence="1 4" id="KW-0808">Transferase</keyword>
<dbReference type="GO" id="GO:0003810">
    <property type="term" value="F:protein-glutamine gamma-glutamyltransferase activity"/>
    <property type="evidence" value="ECO:0007669"/>
    <property type="project" value="UniProtKB-EC"/>
</dbReference>
<sequence>MIQVAGMPFQPIDMNVGSMEEEILKKMSESQLLYSFTSNRDLLFDLTLRRNIIDSANEMNNSKAAFTTFQYSQCNVTYWNLTNTGGFLLKPYVRPSEAIMDINQNSSLYAFECATACMIVFYQAVLKSIGVLHFDSLFQNMYLYSWNGDADLGINTSHANHFLPGDVVYFDNPDFHPNTPWYRGVNAVAMSNGKFFGHGFGILTAEELLSFLNSFRLPASLRPAYLTSLVTKISLLDKF</sequence>
<dbReference type="EC" id="2.3.2.13" evidence="4"/>
<name>A0ABS2DHA0_9BACI</name>
<dbReference type="Pfam" id="PF20085">
    <property type="entry name" value="TGL"/>
    <property type="match status" value="1"/>
</dbReference>
<keyword evidence="6" id="KW-1185">Reference proteome</keyword>
<evidence type="ECO:0000313" key="6">
    <source>
        <dbReference type="Proteomes" id="UP001518925"/>
    </source>
</evidence>
<accession>A0ABS2DHA0</accession>
<comment type="caution">
    <text evidence="5">The sequence shown here is derived from an EMBL/GenBank/DDBJ whole genome shotgun (WGS) entry which is preliminary data.</text>
</comment>
<evidence type="ECO:0000256" key="2">
    <source>
        <dbReference type="ARBA" id="ARBA00022969"/>
    </source>
</evidence>
<evidence type="ECO:0000313" key="5">
    <source>
        <dbReference type="EMBL" id="MBM6617845.1"/>
    </source>
</evidence>
<comment type="function">
    <text evidence="4">Probably plays a role in the assembly of the spore coat proteins by catalyzing epsilon-(gamma-glutamyl)lysine cross-links.</text>
</comment>
<dbReference type="RefSeq" id="WP_204203208.1">
    <property type="nucleotide sequence ID" value="NZ_JAFELM010000028.1"/>
</dbReference>
<evidence type="ECO:0000256" key="4">
    <source>
        <dbReference type="HAMAP-Rule" id="MF_00727"/>
    </source>
</evidence>
<dbReference type="NCBIfam" id="NF002869">
    <property type="entry name" value="PRK03187.1"/>
    <property type="match status" value="1"/>
</dbReference>
<protein>
    <recommendedName>
        <fullName evidence="4">Protein-glutamine gamma-glutamyltransferase</fullName>
        <ecNumber evidence="4">2.3.2.13</ecNumber>
    </recommendedName>
    <alternativeName>
        <fullName evidence="4">Transglutaminase</fullName>
        <shortName evidence="4">TGase</shortName>
    </alternativeName>
</protein>
<reference evidence="5 6" key="1">
    <citation type="submission" date="2021-02" db="EMBL/GenBank/DDBJ databases">
        <title>Bacillus sp. RD4P76, an endophyte from a halophyte.</title>
        <authorList>
            <person name="Sun J.-Q."/>
        </authorList>
    </citation>
    <scope>NUCLEOTIDE SEQUENCE [LARGE SCALE GENOMIC DNA]</scope>
    <source>
        <strain evidence="5 6">RD4P76</strain>
    </source>
</reference>
<organism evidence="5 6">
    <name type="scientific">Bacillus suaedaesalsae</name>
    <dbReference type="NCBI Taxonomy" id="2810349"/>
    <lineage>
        <taxon>Bacteria</taxon>
        <taxon>Bacillati</taxon>
        <taxon>Bacillota</taxon>
        <taxon>Bacilli</taxon>
        <taxon>Bacillales</taxon>
        <taxon>Bacillaceae</taxon>
        <taxon>Bacillus</taxon>
    </lineage>
</organism>
<dbReference type="HAMAP" id="MF_00727">
    <property type="entry name" value="Tgl"/>
    <property type="match status" value="1"/>
</dbReference>
<dbReference type="InterPro" id="IPR020916">
    <property type="entry name" value="Gln_gamma-glutamylTfrase_bac"/>
</dbReference>
<dbReference type="EMBL" id="JAFELM010000028">
    <property type="protein sequence ID" value="MBM6617845.1"/>
    <property type="molecule type" value="Genomic_DNA"/>
</dbReference>
<proteinExistence type="inferred from homology"/>
<gene>
    <name evidence="4" type="primary">tgl</name>
    <name evidence="5" type="ORF">JR050_09215</name>
</gene>
<comment type="catalytic activity">
    <reaction evidence="4">
        <text>L-glutaminyl-[protein] + L-lysyl-[protein] = [protein]-L-lysyl-N(6)-5-L-glutamyl-[protein] + NH4(+)</text>
        <dbReference type="Rhea" id="RHEA:54816"/>
        <dbReference type="Rhea" id="RHEA-COMP:9752"/>
        <dbReference type="Rhea" id="RHEA-COMP:10207"/>
        <dbReference type="Rhea" id="RHEA-COMP:14005"/>
        <dbReference type="ChEBI" id="CHEBI:28938"/>
        <dbReference type="ChEBI" id="CHEBI:29969"/>
        <dbReference type="ChEBI" id="CHEBI:30011"/>
        <dbReference type="ChEBI" id="CHEBI:138370"/>
        <dbReference type="EC" id="2.3.2.13"/>
    </reaction>
</comment>
<evidence type="ECO:0000256" key="3">
    <source>
        <dbReference type="ARBA" id="ARBA00023315"/>
    </source>
</evidence>
<comment type="similarity">
    <text evidence="4">Belongs to the bacillus TGase family.</text>
</comment>
<keyword evidence="3 4" id="KW-0012">Acyltransferase</keyword>
<dbReference type="Proteomes" id="UP001518925">
    <property type="component" value="Unassembled WGS sequence"/>
</dbReference>
<keyword evidence="2 4" id="KW-0749">Sporulation</keyword>